<feature type="domain" description="Serpin" evidence="6">
    <location>
        <begin position="14"/>
        <end position="429"/>
    </location>
</feature>
<dbReference type="PANTHER" id="PTHR11461:SF180">
    <property type="entry name" value="LEUKOCYTE ELASTASE INHIBITOR"/>
    <property type="match status" value="1"/>
</dbReference>
<keyword evidence="5" id="KW-0722">Serine protease inhibitor</keyword>
<evidence type="ECO:0000256" key="2">
    <source>
        <dbReference type="ARBA" id="ARBA00006426"/>
    </source>
</evidence>
<dbReference type="EMBL" id="MU567224">
    <property type="protein sequence ID" value="KAI5611280.1"/>
    <property type="molecule type" value="Genomic_DNA"/>
</dbReference>
<feature type="non-terminal residue" evidence="7">
    <location>
        <position position="429"/>
    </location>
</feature>
<comment type="caution">
    <text evidence="7">The sequence shown here is derived from an EMBL/GenBank/DDBJ whole genome shotgun (WGS) entry which is preliminary data.</text>
</comment>
<comment type="subcellular location">
    <subcellularLocation>
        <location evidence="1">Cytoplasm</location>
    </subcellularLocation>
</comment>
<comment type="similarity">
    <text evidence="2">Belongs to the serpin family. Ov-serpin subfamily.</text>
</comment>
<dbReference type="FunFam" id="2.30.39.10:FF:000014">
    <property type="entry name" value="Serpin family B member 9"/>
    <property type="match status" value="1"/>
</dbReference>
<dbReference type="PROSITE" id="PS00284">
    <property type="entry name" value="SERPIN"/>
    <property type="match status" value="1"/>
</dbReference>
<organism evidence="7 8">
    <name type="scientific">Silurus asotus</name>
    <name type="common">Amur catfish</name>
    <name type="synonym">Parasilurus asotus</name>
    <dbReference type="NCBI Taxonomy" id="30991"/>
    <lineage>
        <taxon>Eukaryota</taxon>
        <taxon>Metazoa</taxon>
        <taxon>Chordata</taxon>
        <taxon>Craniata</taxon>
        <taxon>Vertebrata</taxon>
        <taxon>Euteleostomi</taxon>
        <taxon>Actinopterygii</taxon>
        <taxon>Neopterygii</taxon>
        <taxon>Teleostei</taxon>
        <taxon>Ostariophysi</taxon>
        <taxon>Siluriformes</taxon>
        <taxon>Siluridae</taxon>
        <taxon>Silurus</taxon>
    </lineage>
</organism>
<dbReference type="Proteomes" id="UP001205998">
    <property type="component" value="Unassembled WGS sequence"/>
</dbReference>
<reference evidence="7" key="1">
    <citation type="submission" date="2018-07" db="EMBL/GenBank/DDBJ databases">
        <title>Comparative genomics of catfishes provides insights into carnivory and benthic adaptation.</title>
        <authorList>
            <person name="Zhang Y."/>
            <person name="Wang D."/>
            <person name="Peng Z."/>
            <person name="Zheng S."/>
            <person name="Shao F."/>
            <person name="Tao W."/>
        </authorList>
    </citation>
    <scope>NUCLEOTIDE SEQUENCE</scope>
    <source>
        <strain evidence="7">Chongqing</strain>
    </source>
</reference>
<dbReference type="InterPro" id="IPR036388">
    <property type="entry name" value="WH-like_DNA-bd_sf"/>
</dbReference>
<dbReference type="InterPro" id="IPR042178">
    <property type="entry name" value="Serpin_sf_1"/>
</dbReference>
<keyword evidence="3" id="KW-0963">Cytoplasm</keyword>
<dbReference type="InterPro" id="IPR000215">
    <property type="entry name" value="Serpin_fam"/>
</dbReference>
<sequence length="429" mass="49009">KMESLSHANSDFALNLYRAISAENTAGDIFFSPLSISAAMCMVYLGARGVTAEEMAKVQYDMKQAIIRLKKQTKPIREIAKTLGMAKTTVWNILKKKECTEGSPQDVNHCSIPDVHTHFKTLYSEINSPKVSYILRLANRIYGEKTFNFLSEFVDSTQKQYQADMQAVDFIGSSEKSRKLINDWVKEKTEGKIKDILQPGTVTAMTRLSLVNAIYFKGKWKHVFKKNNTKKMPFKINQNRSKPVQMMFQTKKFPFNYIDEYKLRVLDLPYVDEELSMVVLLPEESNDGSDPLLKLESELTMDKLLKWTSKEKMNTWTDIVVYLPKFNLEEQYSLKELLEKMGMSSLFDPNAADLTGISSQGGLFVSSVTHKAFVEVNEEGTEAAAATTVELTDLCMSREELFMADHPFLFFIRHNPTKSILFFGRFRGP</sequence>
<dbReference type="InterPro" id="IPR036186">
    <property type="entry name" value="Serpin_sf"/>
</dbReference>
<dbReference type="GO" id="GO:0005615">
    <property type="term" value="C:extracellular space"/>
    <property type="evidence" value="ECO:0007669"/>
    <property type="project" value="InterPro"/>
</dbReference>
<dbReference type="Gene3D" id="1.10.10.10">
    <property type="entry name" value="Winged helix-like DNA-binding domain superfamily/Winged helix DNA-binding domain"/>
    <property type="match status" value="1"/>
</dbReference>
<evidence type="ECO:0000256" key="4">
    <source>
        <dbReference type="ARBA" id="ARBA00022690"/>
    </source>
</evidence>
<name>A0AAD5A8A8_SILAS</name>
<dbReference type="GO" id="GO:0005737">
    <property type="term" value="C:cytoplasm"/>
    <property type="evidence" value="ECO:0007669"/>
    <property type="project" value="UniProtKB-SubCell"/>
</dbReference>
<gene>
    <name evidence="7" type="ORF">C0J50_4803</name>
</gene>
<dbReference type="SMART" id="SM00093">
    <property type="entry name" value="SERPIN"/>
    <property type="match status" value="1"/>
</dbReference>
<keyword evidence="8" id="KW-1185">Reference proteome</keyword>
<dbReference type="GO" id="GO:0004867">
    <property type="term" value="F:serine-type endopeptidase inhibitor activity"/>
    <property type="evidence" value="ECO:0007669"/>
    <property type="project" value="UniProtKB-KW"/>
</dbReference>
<protein>
    <submittedName>
        <fullName evidence="7">Serpin peptidase inhibitor, clade B (Ovalbumin), member 1</fullName>
    </submittedName>
</protein>
<evidence type="ECO:0000256" key="1">
    <source>
        <dbReference type="ARBA" id="ARBA00004496"/>
    </source>
</evidence>
<accession>A0AAD5A8A8</accession>
<keyword evidence="4" id="KW-0646">Protease inhibitor</keyword>
<feature type="non-terminal residue" evidence="7">
    <location>
        <position position="1"/>
    </location>
</feature>
<evidence type="ECO:0000313" key="7">
    <source>
        <dbReference type="EMBL" id="KAI5611280.1"/>
    </source>
</evidence>
<evidence type="ECO:0000259" key="6">
    <source>
        <dbReference type="SMART" id="SM00093"/>
    </source>
</evidence>
<dbReference type="PANTHER" id="PTHR11461">
    <property type="entry name" value="SERINE PROTEASE INHIBITOR, SERPIN"/>
    <property type="match status" value="1"/>
</dbReference>
<evidence type="ECO:0000256" key="3">
    <source>
        <dbReference type="ARBA" id="ARBA00022490"/>
    </source>
</evidence>
<evidence type="ECO:0000313" key="8">
    <source>
        <dbReference type="Proteomes" id="UP001205998"/>
    </source>
</evidence>
<dbReference type="AlphaFoldDB" id="A0AAD5A8A8"/>
<proteinExistence type="inferred from homology"/>
<dbReference type="InterPro" id="IPR023795">
    <property type="entry name" value="Serpin_CS"/>
</dbReference>
<dbReference type="Gene3D" id="2.30.39.10">
    <property type="entry name" value="Alpha-1-antitrypsin, domain 1"/>
    <property type="match status" value="1"/>
</dbReference>
<evidence type="ECO:0000256" key="5">
    <source>
        <dbReference type="ARBA" id="ARBA00022900"/>
    </source>
</evidence>
<dbReference type="SUPFAM" id="SSF56574">
    <property type="entry name" value="Serpins"/>
    <property type="match status" value="1"/>
</dbReference>
<dbReference type="Pfam" id="PF00079">
    <property type="entry name" value="Serpin"/>
    <property type="match status" value="1"/>
</dbReference>
<dbReference type="InterPro" id="IPR023796">
    <property type="entry name" value="Serpin_dom"/>
</dbReference>
<dbReference type="Gene3D" id="1.10.287.580">
    <property type="entry name" value="Helix hairpin bin"/>
    <property type="match status" value="1"/>
</dbReference>
<dbReference type="Gene3D" id="3.30.497.10">
    <property type="entry name" value="Antithrombin, subunit I, domain 2"/>
    <property type="match status" value="1"/>
</dbReference>
<dbReference type="InterPro" id="IPR042185">
    <property type="entry name" value="Serpin_sf_2"/>
</dbReference>